<dbReference type="Proteomes" id="UP000601223">
    <property type="component" value="Unassembled WGS sequence"/>
</dbReference>
<evidence type="ECO:0000313" key="1">
    <source>
        <dbReference type="EMBL" id="GIF83824.1"/>
    </source>
</evidence>
<dbReference type="PANTHER" id="PTHR43611:SF3">
    <property type="entry name" value="FLAVIN MONONUCLEOTIDE HYDROLASE 1, CHLOROPLATIC"/>
    <property type="match status" value="1"/>
</dbReference>
<sequence>MRRKPAEALLIDFDGVLRHHDAAAYGDFEARHGIAPAALLASGLEWARQLPAITGHLTRQQWLDSIGEHTGASAAALAEWDAYRGYVDETVLAFVREARAAGRRVGLATNATDDLHDDLARFGLSDAFDAVFSSADMGVHKPAKEYFSQACRTLETPPSLCLFVDDTDRNIRGARAAGLLAARWNGPDDLRYLRGALGL</sequence>
<reference evidence="1 2" key="1">
    <citation type="submission" date="2021-01" db="EMBL/GenBank/DDBJ databases">
        <title>Whole genome shotgun sequence of Catellatospora bangladeshensis NBRC 107357.</title>
        <authorList>
            <person name="Komaki H."/>
            <person name="Tamura T."/>
        </authorList>
    </citation>
    <scope>NUCLEOTIDE SEQUENCE [LARGE SCALE GENOMIC DNA]</scope>
    <source>
        <strain evidence="1 2">NBRC 107357</strain>
    </source>
</reference>
<evidence type="ECO:0000313" key="2">
    <source>
        <dbReference type="Proteomes" id="UP000601223"/>
    </source>
</evidence>
<dbReference type="NCBIfam" id="TIGR01549">
    <property type="entry name" value="HAD-SF-IA-v1"/>
    <property type="match status" value="1"/>
</dbReference>
<dbReference type="Gene3D" id="3.40.50.1000">
    <property type="entry name" value="HAD superfamily/HAD-like"/>
    <property type="match status" value="1"/>
</dbReference>
<dbReference type="InterPro" id="IPR036412">
    <property type="entry name" value="HAD-like_sf"/>
</dbReference>
<dbReference type="Pfam" id="PF00702">
    <property type="entry name" value="Hydrolase"/>
    <property type="match status" value="1"/>
</dbReference>
<dbReference type="AlphaFoldDB" id="A0A8J3JU66"/>
<dbReference type="SFLD" id="SFLDS00003">
    <property type="entry name" value="Haloacid_Dehalogenase"/>
    <property type="match status" value="1"/>
</dbReference>
<dbReference type="InterPro" id="IPR023214">
    <property type="entry name" value="HAD_sf"/>
</dbReference>
<keyword evidence="2" id="KW-1185">Reference proteome</keyword>
<dbReference type="PANTHER" id="PTHR43611">
    <property type="entry name" value="ALPHA-D-GLUCOSE 1-PHOSPHATE PHOSPHATASE"/>
    <property type="match status" value="1"/>
</dbReference>
<dbReference type="EMBL" id="BONF01000031">
    <property type="protein sequence ID" value="GIF83824.1"/>
    <property type="molecule type" value="Genomic_DNA"/>
</dbReference>
<name>A0A8J3JU66_9ACTN</name>
<comment type="caution">
    <text evidence="1">The sequence shown here is derived from an EMBL/GenBank/DDBJ whole genome shotgun (WGS) entry which is preliminary data.</text>
</comment>
<gene>
    <name evidence="1" type="ORF">Cba03nite_51730</name>
</gene>
<dbReference type="SUPFAM" id="SSF56784">
    <property type="entry name" value="HAD-like"/>
    <property type="match status" value="1"/>
</dbReference>
<evidence type="ECO:0008006" key="3">
    <source>
        <dbReference type="Google" id="ProtNLM"/>
    </source>
</evidence>
<accession>A0A8J3JU66</accession>
<dbReference type="InterPro" id="IPR006439">
    <property type="entry name" value="HAD-SF_hydro_IA"/>
</dbReference>
<proteinExistence type="predicted"/>
<dbReference type="PRINTS" id="PR00413">
    <property type="entry name" value="HADHALOGNASE"/>
</dbReference>
<dbReference type="SFLD" id="SFLDG01129">
    <property type="entry name" value="C1.5:_HAD__Beta-PGM__Phosphata"/>
    <property type="match status" value="1"/>
</dbReference>
<dbReference type="NCBIfam" id="TIGR01509">
    <property type="entry name" value="HAD-SF-IA-v3"/>
    <property type="match status" value="1"/>
</dbReference>
<organism evidence="1 2">
    <name type="scientific">Catellatospora bangladeshensis</name>
    <dbReference type="NCBI Taxonomy" id="310355"/>
    <lineage>
        <taxon>Bacteria</taxon>
        <taxon>Bacillati</taxon>
        <taxon>Actinomycetota</taxon>
        <taxon>Actinomycetes</taxon>
        <taxon>Micromonosporales</taxon>
        <taxon>Micromonosporaceae</taxon>
        <taxon>Catellatospora</taxon>
    </lineage>
</organism>
<dbReference type="RefSeq" id="WP_203751161.1">
    <property type="nucleotide sequence ID" value="NZ_BONF01000031.1"/>
</dbReference>
<protein>
    <recommendedName>
        <fullName evidence="3">Hydrolase of the HAD superfamily</fullName>
    </recommendedName>
</protein>